<evidence type="ECO:0000313" key="3">
    <source>
        <dbReference type="Proteomes" id="UP000197153"/>
    </source>
</evidence>
<keyword evidence="3" id="KW-1185">Reference proteome</keyword>
<dbReference type="Proteomes" id="UP000197153">
    <property type="component" value="Chromosome 3"/>
</dbReference>
<dbReference type="KEGG" id="nao:Y958_26480"/>
<feature type="chain" id="PRO_5012874068" evidence="1">
    <location>
        <begin position="24"/>
        <end position="244"/>
    </location>
</feature>
<dbReference type="AlphaFoldDB" id="A0A248K0V5"/>
<evidence type="ECO:0000256" key="1">
    <source>
        <dbReference type="SAM" id="SignalP"/>
    </source>
</evidence>
<evidence type="ECO:0000313" key="2">
    <source>
        <dbReference type="EMBL" id="ASG24429.1"/>
    </source>
</evidence>
<accession>A0A248K0V5</accession>
<dbReference type="Pfam" id="PF10670">
    <property type="entry name" value="DUF4198"/>
    <property type="match status" value="1"/>
</dbReference>
<reference evidence="2 3" key="1">
    <citation type="submission" date="2017-06" db="EMBL/GenBank/DDBJ databases">
        <title>Complete genome sequence of Nitrospirillum amazonense strain CBAmC, an endophytic nitrogen-fixing and plant growth-promoting bacterium, isolated from sugarcane.</title>
        <authorList>
            <person name="Schwab S."/>
            <person name="dos Santos Teixeira K.R."/>
            <person name="Simoes Araujo J.L."/>
            <person name="Soares Vidal M."/>
            <person name="Borges de Freitas H.R."/>
            <person name="Rivello Crivelaro A.L."/>
            <person name="Bueno de Camargo Nunes A."/>
            <person name="dos Santos C.M."/>
            <person name="Palmeira da Silva Rosa D."/>
            <person name="da Silva Padilha D."/>
            <person name="da Silva E."/>
            <person name="Araujo Terra L."/>
            <person name="Soares Mendes V."/>
            <person name="Farinelli L."/>
            <person name="Magalhaes Cruz L."/>
            <person name="Baldani J.I."/>
        </authorList>
    </citation>
    <scope>NUCLEOTIDE SEQUENCE [LARGE SCALE GENOMIC DNA]</scope>
    <source>
        <strain evidence="2 3">CBAmC</strain>
    </source>
</reference>
<sequence>MRRFKPVALAALTSALLSGPAGAHAIWYAEHARQLALIYGVGADDLDSVKRLPGFEGIAAYDANYQPIEAKLRVAGPLVVLDTELRPTLVAAVLQNGIWSRMKGEEFEKKTREEMPNAFYSEKTIKYTVGVRGPLEKPIPALPGQVLQIVPVGPIPEKLGTPMTYRVLYKGKPIAGVSVINDLVNDPDATPMKTAADGTVTLPVRNQGLNVIEAVYKAPTDDPKKYDEIELGATLSFLLQHAPE</sequence>
<keyword evidence="1" id="KW-0732">Signal</keyword>
<feature type="signal peptide" evidence="1">
    <location>
        <begin position="1"/>
        <end position="23"/>
    </location>
</feature>
<dbReference type="EMBL" id="CP022112">
    <property type="protein sequence ID" value="ASG24429.1"/>
    <property type="molecule type" value="Genomic_DNA"/>
</dbReference>
<dbReference type="RefSeq" id="WP_088874859.1">
    <property type="nucleotide sequence ID" value="NZ_CP022112.1"/>
</dbReference>
<protein>
    <submittedName>
        <fullName evidence="2">Nickel ABC transporter substrate-binding protein</fullName>
    </submittedName>
</protein>
<name>A0A248K0V5_9PROT</name>
<dbReference type="InterPro" id="IPR019613">
    <property type="entry name" value="DUF4198"/>
</dbReference>
<proteinExistence type="predicted"/>
<organism evidence="2 3">
    <name type="scientific">Nitrospirillum viridazoti CBAmc</name>
    <dbReference type="NCBI Taxonomy" id="1441467"/>
    <lineage>
        <taxon>Bacteria</taxon>
        <taxon>Pseudomonadati</taxon>
        <taxon>Pseudomonadota</taxon>
        <taxon>Alphaproteobacteria</taxon>
        <taxon>Rhodospirillales</taxon>
        <taxon>Azospirillaceae</taxon>
        <taxon>Nitrospirillum</taxon>
        <taxon>Nitrospirillum viridazoti</taxon>
    </lineage>
</organism>
<gene>
    <name evidence="2" type="ORF">Y958_26480</name>
</gene>